<organism evidence="3 4">
    <name type="scientific">Salinarimonas ramus</name>
    <dbReference type="NCBI Taxonomy" id="690164"/>
    <lineage>
        <taxon>Bacteria</taxon>
        <taxon>Pseudomonadati</taxon>
        <taxon>Pseudomonadota</taxon>
        <taxon>Alphaproteobacteria</taxon>
        <taxon>Hyphomicrobiales</taxon>
        <taxon>Salinarimonadaceae</taxon>
        <taxon>Salinarimonas</taxon>
    </lineage>
</organism>
<dbReference type="RefSeq" id="WP_188913154.1">
    <property type="nucleotide sequence ID" value="NZ_BMMF01000006.1"/>
</dbReference>
<name>A0A917QAB8_9HYPH</name>
<dbReference type="AlphaFoldDB" id="A0A917QAB8"/>
<dbReference type="InterPro" id="IPR010985">
    <property type="entry name" value="Ribbon_hlx_hlx"/>
</dbReference>
<keyword evidence="4" id="KW-1185">Reference proteome</keyword>
<evidence type="ECO:0000313" key="3">
    <source>
        <dbReference type="EMBL" id="GGK36050.1"/>
    </source>
</evidence>
<dbReference type="InterPro" id="IPR013321">
    <property type="entry name" value="Arc_rbn_hlx_hlx"/>
</dbReference>
<dbReference type="InterPro" id="IPR053853">
    <property type="entry name" value="FitA-like_RHH"/>
</dbReference>
<comment type="caution">
    <text evidence="3">The sequence shown here is derived from an EMBL/GenBank/DDBJ whole genome shotgun (WGS) entry which is preliminary data.</text>
</comment>
<dbReference type="Proteomes" id="UP000600449">
    <property type="component" value="Unassembled WGS sequence"/>
</dbReference>
<dbReference type="Gene3D" id="1.10.1220.10">
    <property type="entry name" value="Met repressor-like"/>
    <property type="match status" value="1"/>
</dbReference>
<evidence type="ECO:0000313" key="4">
    <source>
        <dbReference type="Proteomes" id="UP000600449"/>
    </source>
</evidence>
<reference evidence="3 4" key="1">
    <citation type="journal article" date="2014" name="Int. J. Syst. Evol. Microbiol.">
        <title>Complete genome sequence of Corynebacterium casei LMG S-19264T (=DSM 44701T), isolated from a smear-ripened cheese.</title>
        <authorList>
            <consortium name="US DOE Joint Genome Institute (JGI-PGF)"/>
            <person name="Walter F."/>
            <person name="Albersmeier A."/>
            <person name="Kalinowski J."/>
            <person name="Ruckert C."/>
        </authorList>
    </citation>
    <scope>NUCLEOTIDE SEQUENCE [LARGE SCALE GENOMIC DNA]</scope>
    <source>
        <strain evidence="3 4">CGMCC 1.9161</strain>
    </source>
</reference>
<protein>
    <submittedName>
        <fullName evidence="3">Plasmid stabilization protein</fullName>
    </submittedName>
</protein>
<evidence type="ECO:0000259" key="2">
    <source>
        <dbReference type="Pfam" id="PF22513"/>
    </source>
</evidence>
<accession>A0A917QAB8</accession>
<sequence length="109" mass="11961">MTTLTVHDIPDDETRALAARAERNGRSLEEEVREILRAAVRAEPFDRQDGLAAVNRRPFAPYGSVETSATPSTDEKGFATDVRELFAPIGGVDLPELPRGPARELPSFE</sequence>
<dbReference type="GO" id="GO:0006355">
    <property type="term" value="P:regulation of DNA-templated transcription"/>
    <property type="evidence" value="ECO:0007669"/>
    <property type="project" value="InterPro"/>
</dbReference>
<dbReference type="SUPFAM" id="SSF47598">
    <property type="entry name" value="Ribbon-helix-helix"/>
    <property type="match status" value="1"/>
</dbReference>
<feature type="domain" description="Antitoxin FitA-like ribbon-helix-helix" evidence="2">
    <location>
        <begin position="3"/>
        <end position="40"/>
    </location>
</feature>
<proteinExistence type="predicted"/>
<gene>
    <name evidence="3" type="ORF">GCM10011322_23800</name>
</gene>
<feature type="region of interest" description="Disordered" evidence="1">
    <location>
        <begin position="90"/>
        <end position="109"/>
    </location>
</feature>
<dbReference type="EMBL" id="BMMF01000006">
    <property type="protein sequence ID" value="GGK36050.1"/>
    <property type="molecule type" value="Genomic_DNA"/>
</dbReference>
<evidence type="ECO:0000256" key="1">
    <source>
        <dbReference type="SAM" id="MobiDB-lite"/>
    </source>
</evidence>
<dbReference type="Pfam" id="PF22513">
    <property type="entry name" value="FitA-like_RHH"/>
    <property type="match status" value="1"/>
</dbReference>